<dbReference type="SUPFAM" id="SSF57959">
    <property type="entry name" value="Leucine zipper domain"/>
    <property type="match status" value="1"/>
</dbReference>
<feature type="compositionally biased region" description="Polar residues" evidence="2">
    <location>
        <begin position="128"/>
        <end position="137"/>
    </location>
</feature>
<dbReference type="Proteomes" id="UP000631181">
    <property type="component" value="Unassembled WGS sequence"/>
</dbReference>
<dbReference type="EMBL" id="WIWV01000057">
    <property type="protein sequence ID" value="KAF7715550.1"/>
    <property type="molecule type" value="Genomic_DNA"/>
</dbReference>
<protein>
    <submittedName>
        <fullName evidence="3">BZIP transcription factor</fullName>
    </submittedName>
</protein>
<accession>A0A8J8W1I7</accession>
<dbReference type="CDD" id="cd14688">
    <property type="entry name" value="bZIP_YAP"/>
    <property type="match status" value="1"/>
</dbReference>
<evidence type="ECO:0000313" key="3">
    <source>
        <dbReference type="EMBL" id="KAF7715550.1"/>
    </source>
</evidence>
<sequence>MSTSLIMHQTGGKYAAATVPRKRGRPRTLTDDQQIPERRRKQLRVAQQAYRKRKETTINNLQSRVHELESGIEALGKSFLSFSNLLLDAQVIHENPQVAAALQEITKQCVSLAQVDQDAPDSEASVVRSDTTSTSPSREPRENLQIISTGSGSHVSQSDISTFNTIYQPSEVHQELSPFQNLPLTPPYPPQTFLPFGLVLTSPNITHQMPHFVSDSYPTSVAGGAILEGAPWTLAQRLVRRCCQNAYRLLTHAAGNEPLVQAIFGKPLTNFERNTLISEFFAATQDQFGDIVEFKSRVFSVDHRWRNDCPPGLEATSSGMWQKVQEKGIDEWIDANEIQRFLQERGVRIQDISHSASTMPPHGGQYHYAPQLNISSFVDLLCHLGANCLGRGPIFQRSNVERALQMTISELPWGADTGGSLGGLSHFTVFAAHVHRRAMNTNRHNVTAPEKAWFY</sequence>
<organism evidence="3 4">
    <name type="scientific">Penicillium ucsense</name>
    <dbReference type="NCBI Taxonomy" id="2839758"/>
    <lineage>
        <taxon>Eukaryota</taxon>
        <taxon>Fungi</taxon>
        <taxon>Dikarya</taxon>
        <taxon>Ascomycota</taxon>
        <taxon>Pezizomycotina</taxon>
        <taxon>Eurotiomycetes</taxon>
        <taxon>Eurotiomycetidae</taxon>
        <taxon>Eurotiales</taxon>
        <taxon>Aspergillaceae</taxon>
        <taxon>Penicillium</taxon>
    </lineage>
</organism>
<feature type="compositionally biased region" description="Polar residues" evidence="2">
    <location>
        <begin position="145"/>
        <end position="157"/>
    </location>
</feature>
<dbReference type="PANTHER" id="PTHR40618">
    <property type="entry name" value="B-ZIP TRANSCRIPTION FACTOR (EUROFUNG)-RELATED"/>
    <property type="match status" value="1"/>
</dbReference>
<dbReference type="AlphaFoldDB" id="A0A8J8W1I7"/>
<dbReference type="Gene3D" id="1.20.5.170">
    <property type="match status" value="1"/>
</dbReference>
<dbReference type="OrthoDB" id="3555317at2759"/>
<feature type="coiled-coil region" evidence="1">
    <location>
        <begin position="51"/>
        <end position="78"/>
    </location>
</feature>
<evidence type="ECO:0000256" key="1">
    <source>
        <dbReference type="SAM" id="Coils"/>
    </source>
</evidence>
<keyword evidence="1" id="KW-0175">Coiled coil</keyword>
<proteinExistence type="predicted"/>
<dbReference type="InterPro" id="IPR046347">
    <property type="entry name" value="bZIP_sf"/>
</dbReference>
<gene>
    <name evidence="3" type="ORF">PECM_006788</name>
</gene>
<name>A0A8J8W1I7_9EURO</name>
<evidence type="ECO:0000256" key="2">
    <source>
        <dbReference type="SAM" id="MobiDB-lite"/>
    </source>
</evidence>
<dbReference type="PANTHER" id="PTHR40618:SF1">
    <property type="entry name" value="B-ZIP TRANSCRIPTION FACTOR (EUROFUNG)"/>
    <property type="match status" value="1"/>
</dbReference>
<keyword evidence="4" id="KW-1185">Reference proteome</keyword>
<feature type="region of interest" description="Disordered" evidence="2">
    <location>
        <begin position="119"/>
        <end position="157"/>
    </location>
</feature>
<comment type="caution">
    <text evidence="3">The sequence shown here is derived from an EMBL/GenBank/DDBJ whole genome shotgun (WGS) entry which is preliminary data.</text>
</comment>
<dbReference type="GO" id="GO:0003700">
    <property type="term" value="F:DNA-binding transcription factor activity"/>
    <property type="evidence" value="ECO:0007669"/>
    <property type="project" value="InterPro"/>
</dbReference>
<reference evidence="3" key="1">
    <citation type="journal article" date="2020" name="Front. Microbiol.">
        <title>Gene regulatory networks of Penicillium echinulatum 2HH and Penicillium oxalicum 114-2 inferred by a computational biology approach.</title>
        <authorList>
            <person name="Lenz A.R."/>
            <person name="Galan-Vasquez E."/>
            <person name="Balbinot E."/>
            <person name="De Abreu F.P."/>
            <person name="De Oliveira N.S."/>
            <person name="Da Rosa L.O."/>
            <person name="De Avila E Silva S."/>
            <person name="Camassola M."/>
            <person name="Dillon A.J.P."/>
            <person name="Perez-Rueda E."/>
        </authorList>
    </citation>
    <scope>NUCLEOTIDE SEQUENCE</scope>
    <source>
        <strain evidence="3">S1M29</strain>
    </source>
</reference>
<evidence type="ECO:0000313" key="4">
    <source>
        <dbReference type="Proteomes" id="UP000631181"/>
    </source>
</evidence>